<dbReference type="PANTHER" id="PTHR43805:SF1">
    <property type="entry name" value="GP-PDE DOMAIN-CONTAINING PROTEIN"/>
    <property type="match status" value="1"/>
</dbReference>
<evidence type="ECO:0000313" key="2">
    <source>
        <dbReference type="EMBL" id="MXO55604.1"/>
    </source>
</evidence>
<dbReference type="EMBL" id="WTYS01000001">
    <property type="protein sequence ID" value="MXO55604.1"/>
    <property type="molecule type" value="Genomic_DNA"/>
</dbReference>
<dbReference type="Gene3D" id="3.20.20.190">
    <property type="entry name" value="Phosphatidylinositol (PI) phosphodiesterase"/>
    <property type="match status" value="1"/>
</dbReference>
<dbReference type="GO" id="GO:0008081">
    <property type="term" value="F:phosphoric diester hydrolase activity"/>
    <property type="evidence" value="ECO:0007669"/>
    <property type="project" value="InterPro"/>
</dbReference>
<accession>A0A6I4SJ41</accession>
<organism evidence="2 3">
    <name type="scientific">Pontixanthobacter gangjinensis</name>
    <dbReference type="NCBI Taxonomy" id="1028742"/>
    <lineage>
        <taxon>Bacteria</taxon>
        <taxon>Pseudomonadati</taxon>
        <taxon>Pseudomonadota</taxon>
        <taxon>Alphaproteobacteria</taxon>
        <taxon>Sphingomonadales</taxon>
        <taxon>Erythrobacteraceae</taxon>
        <taxon>Pontixanthobacter</taxon>
    </lineage>
</organism>
<dbReference type="GO" id="GO:0006629">
    <property type="term" value="P:lipid metabolic process"/>
    <property type="evidence" value="ECO:0007669"/>
    <property type="project" value="InterPro"/>
</dbReference>
<sequence>MKIWLTRLGFLAALGFVALTVVNASWLAKAPGGSVKLVAQRGVAQVAHDTRLGPDNCTAAAIEPPLHDFIDNTGPSAKHAGILGMRLIEIDLAMTKDGDLAVFGDTSLDCRTDGSGPVGSKTMEELGALDAGYGYTADSGKTFPLRGKGVGAIRPLERFLQSVSSTNRLVFNFGSDDHTEADLLATKLKLVGRDPEKRTDVFFGDAAPVARIKEIYPEAWAFSPEAAKQCASDYVLTGWTSFLPESCKGGTMIIPVDEQWKFWGWPNKLIARMAEFGGTIIVSGPESAGEPIAGLTLPEQLGDIPRDFNGYIWVDDTWAIAPALYPSSDRRSKDEIAATNAALEKRRERQ</sequence>
<dbReference type="InterPro" id="IPR017946">
    <property type="entry name" value="PLC-like_Pdiesterase_TIM-brl"/>
</dbReference>
<proteinExistence type="predicted"/>
<dbReference type="AlphaFoldDB" id="A0A6I4SJ41"/>
<keyword evidence="3" id="KW-1185">Reference proteome</keyword>
<dbReference type="SUPFAM" id="SSF51695">
    <property type="entry name" value="PLC-like phosphodiesterases"/>
    <property type="match status" value="1"/>
</dbReference>
<dbReference type="Pfam" id="PF03009">
    <property type="entry name" value="GDPD"/>
    <property type="match status" value="1"/>
</dbReference>
<dbReference type="RefSeq" id="WP_160596907.1">
    <property type="nucleotide sequence ID" value="NZ_WTYS01000001.1"/>
</dbReference>
<dbReference type="Proteomes" id="UP000468943">
    <property type="component" value="Unassembled WGS sequence"/>
</dbReference>
<dbReference type="PANTHER" id="PTHR43805">
    <property type="entry name" value="GLYCEROPHOSPHORYL DIESTER PHOSPHODIESTERASE"/>
    <property type="match status" value="1"/>
</dbReference>
<dbReference type="OrthoDB" id="9795622at2"/>
<gene>
    <name evidence="2" type="ORF">GRI36_01790</name>
</gene>
<feature type="domain" description="GP-PDE" evidence="1">
    <location>
        <begin position="68"/>
        <end position="153"/>
    </location>
</feature>
<reference evidence="2 3" key="1">
    <citation type="submission" date="2019-12" db="EMBL/GenBank/DDBJ databases">
        <title>Genomic-based taxomic classification of the family Erythrobacteraceae.</title>
        <authorList>
            <person name="Xu L."/>
        </authorList>
    </citation>
    <scope>NUCLEOTIDE SEQUENCE [LARGE SCALE GENOMIC DNA]</scope>
    <source>
        <strain evidence="2 3">JCM 17802</strain>
    </source>
</reference>
<evidence type="ECO:0000259" key="1">
    <source>
        <dbReference type="Pfam" id="PF03009"/>
    </source>
</evidence>
<dbReference type="InterPro" id="IPR030395">
    <property type="entry name" value="GP_PDE_dom"/>
</dbReference>
<name>A0A6I4SJ41_9SPHN</name>
<protein>
    <recommendedName>
        <fullName evidence="1">GP-PDE domain-containing protein</fullName>
    </recommendedName>
</protein>
<evidence type="ECO:0000313" key="3">
    <source>
        <dbReference type="Proteomes" id="UP000468943"/>
    </source>
</evidence>
<comment type="caution">
    <text evidence="2">The sequence shown here is derived from an EMBL/GenBank/DDBJ whole genome shotgun (WGS) entry which is preliminary data.</text>
</comment>